<dbReference type="InParanoid" id="A0A136IQE2"/>
<evidence type="ECO:0000256" key="2">
    <source>
        <dbReference type="ARBA" id="ARBA00004574"/>
    </source>
</evidence>
<dbReference type="OrthoDB" id="4772377at2759"/>
<evidence type="ECO:0000256" key="5">
    <source>
        <dbReference type="ARBA" id="ARBA00019746"/>
    </source>
</evidence>
<protein>
    <recommendedName>
        <fullName evidence="5">EKC/KEOPS complex subunit GON7</fullName>
    </recommendedName>
</protein>
<comment type="similarity">
    <text evidence="3">Belongs to the GON7 family.</text>
</comment>
<sequence length="112" mass="11921">MATTTATTEQPSASGPRLTAAYTSPTNDPFTLDADPLPSASSLEPSTQQKSAHLAALRAAATKMQDDINAHLTQRMDEDNKRAAAVANKDGKQADEAVEEDNYGEEVVDEED</sequence>
<evidence type="ECO:0000256" key="11">
    <source>
        <dbReference type="ARBA" id="ARBA00023163"/>
    </source>
</evidence>
<comment type="subcellular location">
    <subcellularLocation>
        <location evidence="2">Chromosome</location>
        <location evidence="2">Telomere</location>
    </subcellularLocation>
    <subcellularLocation>
        <location evidence="1">Nucleus</location>
    </subcellularLocation>
</comment>
<feature type="compositionally biased region" description="Polar residues" evidence="14">
    <location>
        <begin position="1"/>
        <end position="13"/>
    </location>
</feature>
<gene>
    <name evidence="15" type="ORF">Micbo1qcDRAFT_236575</name>
</gene>
<dbReference type="EMBL" id="KQ964264">
    <property type="protein sequence ID" value="KXJ87142.1"/>
    <property type="molecule type" value="Genomic_DNA"/>
</dbReference>
<evidence type="ECO:0000256" key="9">
    <source>
        <dbReference type="ARBA" id="ARBA00023015"/>
    </source>
</evidence>
<feature type="compositionally biased region" description="Polar residues" evidence="14">
    <location>
        <begin position="39"/>
        <end position="51"/>
    </location>
</feature>
<comment type="function">
    <text evidence="13">Component of the EKC/KEOPS complex that is required for the formation of a threonylcarbamoyl group on adenosine at position 37 (t(6)A37) in tRNAs that read codons beginning with adenine. The complex is probably involved in the transfer of the threonylcarbamoyl moiety of threonylcarbamoyl-AMP (TC-AMP) to the N6 group of A37. GON7 likely plays a supporting role to the catalytic subunit KAE1 in the complex. The EKC/KEOPS complex also promotes both telomere uncapping and telomere elongation. The complex is required for efficient recruitment of transcriptional coactivators.</text>
</comment>
<dbReference type="Pfam" id="PF08738">
    <property type="entry name" value="Gon7"/>
    <property type="match status" value="1"/>
</dbReference>
<dbReference type="AlphaFoldDB" id="A0A136IQE2"/>
<dbReference type="GO" id="GO:0000781">
    <property type="term" value="C:chromosome, telomeric region"/>
    <property type="evidence" value="ECO:0007669"/>
    <property type="project" value="UniProtKB-SubCell"/>
</dbReference>
<keyword evidence="10" id="KW-0010">Activator</keyword>
<evidence type="ECO:0000256" key="12">
    <source>
        <dbReference type="ARBA" id="ARBA00023242"/>
    </source>
</evidence>
<feature type="region of interest" description="Disordered" evidence="14">
    <location>
        <begin position="1"/>
        <end position="53"/>
    </location>
</feature>
<dbReference type="GO" id="GO:0005634">
    <property type="term" value="C:nucleus"/>
    <property type="evidence" value="ECO:0007669"/>
    <property type="project" value="UniProtKB-SubCell"/>
</dbReference>
<comment type="subunit">
    <text evidence="4">Component of the EKC/KEOPS complex composed of at least BUD32, CGI121, GON7, KAE1 and PCC1; the whole complex dimerizes.</text>
</comment>
<organism evidence="15 16">
    <name type="scientific">Microdochium bolleyi</name>
    <dbReference type="NCBI Taxonomy" id="196109"/>
    <lineage>
        <taxon>Eukaryota</taxon>
        <taxon>Fungi</taxon>
        <taxon>Dikarya</taxon>
        <taxon>Ascomycota</taxon>
        <taxon>Pezizomycotina</taxon>
        <taxon>Sordariomycetes</taxon>
        <taxon>Xylariomycetidae</taxon>
        <taxon>Xylariales</taxon>
        <taxon>Microdochiaceae</taxon>
        <taxon>Microdochium</taxon>
    </lineage>
</organism>
<feature type="compositionally biased region" description="Basic and acidic residues" evidence="14">
    <location>
        <begin position="72"/>
        <end position="82"/>
    </location>
</feature>
<dbReference type="GO" id="GO:0008033">
    <property type="term" value="P:tRNA processing"/>
    <property type="evidence" value="ECO:0007669"/>
    <property type="project" value="UniProtKB-KW"/>
</dbReference>
<evidence type="ECO:0000256" key="3">
    <source>
        <dbReference type="ARBA" id="ARBA00008529"/>
    </source>
</evidence>
<accession>A0A136IQE2</accession>
<proteinExistence type="inferred from homology"/>
<keyword evidence="16" id="KW-1185">Reference proteome</keyword>
<keyword evidence="6" id="KW-0158">Chromosome</keyword>
<evidence type="ECO:0000256" key="8">
    <source>
        <dbReference type="ARBA" id="ARBA00022895"/>
    </source>
</evidence>
<evidence type="ECO:0000256" key="4">
    <source>
        <dbReference type="ARBA" id="ARBA00011534"/>
    </source>
</evidence>
<keyword evidence="9" id="KW-0805">Transcription regulation</keyword>
<evidence type="ECO:0000313" key="16">
    <source>
        <dbReference type="Proteomes" id="UP000070501"/>
    </source>
</evidence>
<evidence type="ECO:0000256" key="7">
    <source>
        <dbReference type="ARBA" id="ARBA00022694"/>
    </source>
</evidence>
<evidence type="ECO:0000256" key="6">
    <source>
        <dbReference type="ARBA" id="ARBA00022454"/>
    </source>
</evidence>
<evidence type="ECO:0000256" key="1">
    <source>
        <dbReference type="ARBA" id="ARBA00004123"/>
    </source>
</evidence>
<evidence type="ECO:0000256" key="14">
    <source>
        <dbReference type="SAM" id="MobiDB-lite"/>
    </source>
</evidence>
<feature type="region of interest" description="Disordered" evidence="14">
    <location>
        <begin position="72"/>
        <end position="112"/>
    </location>
</feature>
<feature type="compositionally biased region" description="Acidic residues" evidence="14">
    <location>
        <begin position="96"/>
        <end position="112"/>
    </location>
</feature>
<name>A0A136IQE2_9PEZI</name>
<dbReference type="Proteomes" id="UP000070501">
    <property type="component" value="Unassembled WGS sequence"/>
</dbReference>
<keyword evidence="11" id="KW-0804">Transcription</keyword>
<keyword evidence="12" id="KW-0539">Nucleus</keyword>
<evidence type="ECO:0000256" key="10">
    <source>
        <dbReference type="ARBA" id="ARBA00023159"/>
    </source>
</evidence>
<keyword evidence="8" id="KW-0779">Telomere</keyword>
<dbReference type="InterPro" id="IPR014849">
    <property type="entry name" value="EKC/KEOPS_Gon7"/>
</dbReference>
<reference evidence="16" key="1">
    <citation type="submission" date="2016-02" db="EMBL/GenBank/DDBJ databases">
        <title>Draft genome sequence of Microdochium bolleyi, a fungal endophyte of beachgrass.</title>
        <authorList>
            <consortium name="DOE Joint Genome Institute"/>
            <person name="David A.S."/>
            <person name="May G."/>
            <person name="Haridas S."/>
            <person name="Lim J."/>
            <person name="Wang M."/>
            <person name="Labutti K."/>
            <person name="Lipzen A."/>
            <person name="Barry K."/>
            <person name="Grigoriev I.V."/>
        </authorList>
    </citation>
    <scope>NUCLEOTIDE SEQUENCE [LARGE SCALE GENOMIC DNA]</scope>
    <source>
        <strain evidence="16">J235TASD1</strain>
    </source>
</reference>
<evidence type="ECO:0000256" key="13">
    <source>
        <dbReference type="ARBA" id="ARBA00025393"/>
    </source>
</evidence>
<dbReference type="STRING" id="196109.A0A136IQE2"/>
<keyword evidence="7" id="KW-0819">tRNA processing</keyword>
<evidence type="ECO:0000313" key="15">
    <source>
        <dbReference type="EMBL" id="KXJ87142.1"/>
    </source>
</evidence>